<dbReference type="Gene3D" id="3.30.310.70">
    <property type="entry name" value="TT1751-like domain"/>
    <property type="match status" value="1"/>
</dbReference>
<dbReference type="RefSeq" id="WP_213305874.1">
    <property type="nucleotide sequence ID" value="NZ_JAGYVZ010000025.1"/>
</dbReference>
<gene>
    <name evidence="2" type="ORF">KHA90_20705</name>
</gene>
<dbReference type="SUPFAM" id="SSF103247">
    <property type="entry name" value="TT1751-like"/>
    <property type="match status" value="1"/>
</dbReference>
<protein>
    <submittedName>
        <fullName evidence="2">DUF302 domain-containing protein</fullName>
    </submittedName>
</protein>
<dbReference type="Pfam" id="PF03625">
    <property type="entry name" value="DUF302"/>
    <property type="match status" value="1"/>
</dbReference>
<reference evidence="2 3" key="1">
    <citation type="journal article" date="2018" name="Int. J. Syst. Evol. Microbiol.">
        <title>Flavobacterium chryseum sp. nov. and Flavobacterium psychroterrae sp. nov., novel environmental bacteria isolated from Antarctica.</title>
        <authorList>
            <person name="Kralova S."/>
            <person name="Svec P."/>
            <person name="Busse H.J."/>
            <person name="Stankova E."/>
            <person name="Vaczi P."/>
            <person name="Sedlacek I."/>
        </authorList>
    </citation>
    <scope>NUCLEOTIDE SEQUENCE [LARGE SCALE GENOMIC DNA]</scope>
    <source>
        <strain evidence="2 3">CCM 8827</strain>
    </source>
</reference>
<evidence type="ECO:0000313" key="3">
    <source>
        <dbReference type="Proteomes" id="UP000722625"/>
    </source>
</evidence>
<organism evidence="2 3">
    <name type="scientific">Flavobacterium psychroterrae</name>
    <dbReference type="NCBI Taxonomy" id="2133767"/>
    <lineage>
        <taxon>Bacteria</taxon>
        <taxon>Pseudomonadati</taxon>
        <taxon>Bacteroidota</taxon>
        <taxon>Flavobacteriia</taxon>
        <taxon>Flavobacteriales</taxon>
        <taxon>Flavobacteriaceae</taxon>
        <taxon>Flavobacterium</taxon>
    </lineage>
</organism>
<comment type="caution">
    <text evidence="2">The sequence shown here is derived from an EMBL/GenBank/DDBJ whole genome shotgun (WGS) entry which is preliminary data.</text>
</comment>
<name>A0ABS5PHS3_9FLAO</name>
<dbReference type="CDD" id="cd14797">
    <property type="entry name" value="DUF302"/>
    <property type="match status" value="1"/>
</dbReference>
<sequence>MVKGVTIYARIDQQAEAAMAGLELPELEFILFGNPKVGGALISLNPLVALDLPLKVVAWKEDIGRTAIAYNTLDFISNRYAFAREVLGAVDLSGLIKQIL</sequence>
<feature type="domain" description="DUF302" evidence="1">
    <location>
        <begin position="11"/>
        <end position="71"/>
    </location>
</feature>
<dbReference type="InterPro" id="IPR035923">
    <property type="entry name" value="TT1751-like_sf"/>
</dbReference>
<accession>A0ABS5PHS3</accession>
<evidence type="ECO:0000313" key="2">
    <source>
        <dbReference type="EMBL" id="MBS7233438.1"/>
    </source>
</evidence>
<dbReference type="Proteomes" id="UP000722625">
    <property type="component" value="Unassembled WGS sequence"/>
</dbReference>
<keyword evidence="3" id="KW-1185">Reference proteome</keyword>
<dbReference type="InterPro" id="IPR005180">
    <property type="entry name" value="DUF302"/>
</dbReference>
<evidence type="ECO:0000259" key="1">
    <source>
        <dbReference type="Pfam" id="PF03625"/>
    </source>
</evidence>
<proteinExistence type="predicted"/>
<dbReference type="EMBL" id="JAGYVZ010000025">
    <property type="protein sequence ID" value="MBS7233438.1"/>
    <property type="molecule type" value="Genomic_DNA"/>
</dbReference>